<organism evidence="1">
    <name type="scientific">freshwater metagenome</name>
    <dbReference type="NCBI Taxonomy" id="449393"/>
    <lineage>
        <taxon>unclassified sequences</taxon>
        <taxon>metagenomes</taxon>
        <taxon>ecological metagenomes</taxon>
    </lineage>
</organism>
<evidence type="ECO:0000313" key="1">
    <source>
        <dbReference type="EMBL" id="CAB4760504.1"/>
    </source>
</evidence>
<protein>
    <submittedName>
        <fullName evidence="1">Unannotated protein</fullName>
    </submittedName>
</protein>
<sequence>MIIADLPLADADLHGYDGIDVPHHRIATSDPLEPGQLLVVRTLDGVCRCAEVVGLGFTPTDTVYELRLGVPMSGEVVRTLTQRRPAPRRWVSDADLVGMLVDCGRVQRRTERVS</sequence>
<name>A0A6J6UMN7_9ZZZZ</name>
<proteinExistence type="predicted"/>
<dbReference type="AlphaFoldDB" id="A0A6J6UMN7"/>
<gene>
    <name evidence="1" type="ORF">UFOPK2761_02604</name>
</gene>
<accession>A0A6J6UMN7</accession>
<dbReference type="EMBL" id="CAEZYQ010000023">
    <property type="protein sequence ID" value="CAB4760504.1"/>
    <property type="molecule type" value="Genomic_DNA"/>
</dbReference>
<reference evidence="1" key="1">
    <citation type="submission" date="2020-05" db="EMBL/GenBank/DDBJ databases">
        <authorList>
            <person name="Chiriac C."/>
            <person name="Salcher M."/>
            <person name="Ghai R."/>
            <person name="Kavagutti S V."/>
        </authorList>
    </citation>
    <scope>NUCLEOTIDE SEQUENCE</scope>
</reference>